<evidence type="ECO:0000256" key="1">
    <source>
        <dbReference type="SAM" id="SignalP"/>
    </source>
</evidence>
<proteinExistence type="predicted"/>
<dbReference type="EMBL" id="BAGZ01000008">
    <property type="protein sequence ID" value="GAB78201.1"/>
    <property type="molecule type" value="Genomic_DNA"/>
</dbReference>
<dbReference type="Proteomes" id="UP000008495">
    <property type="component" value="Unassembled WGS sequence"/>
</dbReference>
<keyword evidence="1" id="KW-0732">Signal</keyword>
<evidence type="ECO:0000313" key="3">
    <source>
        <dbReference type="Proteomes" id="UP000008495"/>
    </source>
</evidence>
<organism evidence="2 3">
    <name type="scientific">Austwickia chelonae NBRC 105200</name>
    <dbReference type="NCBI Taxonomy" id="1184607"/>
    <lineage>
        <taxon>Bacteria</taxon>
        <taxon>Bacillati</taxon>
        <taxon>Actinomycetota</taxon>
        <taxon>Actinomycetes</taxon>
        <taxon>Micrococcales</taxon>
        <taxon>Dermatophilaceae</taxon>
        <taxon>Austwickia</taxon>
    </lineage>
</organism>
<keyword evidence="3" id="KW-1185">Reference proteome</keyword>
<comment type="caution">
    <text evidence="2">The sequence shown here is derived from an EMBL/GenBank/DDBJ whole genome shotgun (WGS) entry which is preliminary data.</text>
</comment>
<accession>K6UMK8</accession>
<dbReference type="AlphaFoldDB" id="K6UMK8"/>
<reference evidence="2 3" key="1">
    <citation type="submission" date="2012-08" db="EMBL/GenBank/DDBJ databases">
        <title>Whole genome shotgun sequence of Austwickia chelonae NBRC 105200.</title>
        <authorList>
            <person name="Yoshida I."/>
            <person name="Hosoyama A."/>
            <person name="Tsuchikane K."/>
            <person name="Katsumata H."/>
            <person name="Ando Y."/>
            <person name="Ohji S."/>
            <person name="Hamada M."/>
            <person name="Tamura T."/>
            <person name="Yamazoe A."/>
            <person name="Yamazaki S."/>
            <person name="Fujita N."/>
        </authorList>
    </citation>
    <scope>NUCLEOTIDE SEQUENCE [LARGE SCALE GENOMIC DNA]</scope>
    <source>
        <strain evidence="2 3">NBRC 105200</strain>
    </source>
</reference>
<name>K6UMK8_9MICO</name>
<evidence type="ECO:0000313" key="2">
    <source>
        <dbReference type="EMBL" id="GAB78201.1"/>
    </source>
</evidence>
<protein>
    <submittedName>
        <fullName evidence="2">Uncharacterized protein</fullName>
    </submittedName>
</protein>
<gene>
    <name evidence="2" type="ORF">AUCHE_08_04460</name>
</gene>
<sequence length="75" mass="7718">MNRAFIRTACPAIGCPVFIGAGFSAAPAVAGAVSNSRIAAEGESLTGGQRAQIEKNISEVFEILLAQIVEQEPDG</sequence>
<feature type="chain" id="PRO_5039703120" evidence="1">
    <location>
        <begin position="31"/>
        <end position="75"/>
    </location>
</feature>
<feature type="signal peptide" evidence="1">
    <location>
        <begin position="1"/>
        <end position="30"/>
    </location>
</feature>